<dbReference type="Proteomes" id="UP000323221">
    <property type="component" value="Unassembled WGS sequence"/>
</dbReference>
<dbReference type="EMBL" id="VOIR01000011">
    <property type="protein sequence ID" value="KAA6436083.1"/>
    <property type="molecule type" value="Genomic_DNA"/>
</dbReference>
<dbReference type="RefSeq" id="WP_146354563.1">
    <property type="nucleotide sequence ID" value="NZ_JBFBFL010000001.1"/>
</dbReference>
<accession>A0A5M8QNG7</accession>
<evidence type="ECO:0000313" key="2">
    <source>
        <dbReference type="Proteomes" id="UP000323221"/>
    </source>
</evidence>
<name>A0A5M8QNG7_9MICO</name>
<evidence type="ECO:0000313" key="1">
    <source>
        <dbReference type="EMBL" id="KAA6436083.1"/>
    </source>
</evidence>
<sequence length="85" mass="8885">MTMTDAAAAAMRAKAAGEARAAIAAVQRAGRLLDDAASLVVLRGQEAWLGPARDAFDARGLALRDRLSAEEHELRVLALAIEGAM</sequence>
<protein>
    <submittedName>
        <fullName evidence="1">Uncharacterized protein</fullName>
    </submittedName>
</protein>
<dbReference type="AlphaFoldDB" id="A0A5M8QNG7"/>
<organism evidence="1 2">
    <name type="scientific">Agrococcus sediminis</name>
    <dbReference type="NCBI Taxonomy" id="2599924"/>
    <lineage>
        <taxon>Bacteria</taxon>
        <taxon>Bacillati</taxon>
        <taxon>Actinomycetota</taxon>
        <taxon>Actinomycetes</taxon>
        <taxon>Micrococcales</taxon>
        <taxon>Microbacteriaceae</taxon>
        <taxon>Agrococcus</taxon>
    </lineage>
</organism>
<keyword evidence="2" id="KW-1185">Reference proteome</keyword>
<comment type="caution">
    <text evidence="1">The sequence shown here is derived from an EMBL/GenBank/DDBJ whole genome shotgun (WGS) entry which is preliminary data.</text>
</comment>
<gene>
    <name evidence="1" type="ORF">FQ330_01235</name>
</gene>
<reference evidence="1 2" key="1">
    <citation type="submission" date="2019-08" db="EMBL/GenBank/DDBJ databases">
        <title>Agrococcus lahaulensis sp. nov., isolated from a cold desert of the Indian Himalayas.</title>
        <authorList>
            <person name="Qu J.H."/>
        </authorList>
    </citation>
    <scope>NUCLEOTIDE SEQUENCE [LARGE SCALE GENOMIC DNA]</scope>
    <source>
        <strain evidence="1 2">NS18</strain>
    </source>
</reference>
<proteinExistence type="predicted"/>
<dbReference type="OrthoDB" id="5125904at2"/>